<dbReference type="Gene3D" id="1.20.1070.10">
    <property type="entry name" value="Rhodopsin 7-helix transmembrane proteins"/>
    <property type="match status" value="1"/>
</dbReference>
<evidence type="ECO:0000313" key="2">
    <source>
        <dbReference type="EMBL" id="KAK9700755.1"/>
    </source>
</evidence>
<protein>
    <recommendedName>
        <fullName evidence="4">NADH dehydrogenase subunit 4</fullName>
    </recommendedName>
</protein>
<proteinExistence type="predicted"/>
<reference evidence="2 3" key="1">
    <citation type="journal article" date="2024" name="BMC Genomics">
        <title>De novo assembly and annotation of Popillia japonica's genome with initial clues to its potential as an invasive pest.</title>
        <authorList>
            <person name="Cucini C."/>
            <person name="Boschi S."/>
            <person name="Funari R."/>
            <person name="Cardaioli E."/>
            <person name="Iannotti N."/>
            <person name="Marturano G."/>
            <person name="Paoli F."/>
            <person name="Bruttini M."/>
            <person name="Carapelli A."/>
            <person name="Frati F."/>
            <person name="Nardi F."/>
        </authorList>
    </citation>
    <scope>NUCLEOTIDE SEQUENCE [LARGE SCALE GENOMIC DNA]</scope>
    <source>
        <strain evidence="2">DMR45628</strain>
    </source>
</reference>
<gene>
    <name evidence="2" type="ORF">QE152_g31041</name>
</gene>
<evidence type="ECO:0000256" key="1">
    <source>
        <dbReference type="SAM" id="Phobius"/>
    </source>
</evidence>
<feature type="transmembrane region" description="Helical" evidence="1">
    <location>
        <begin position="38"/>
        <end position="61"/>
    </location>
</feature>
<keyword evidence="1" id="KW-0472">Membrane</keyword>
<dbReference type="EMBL" id="JASPKY010000431">
    <property type="protein sequence ID" value="KAK9700755.1"/>
    <property type="molecule type" value="Genomic_DNA"/>
</dbReference>
<keyword evidence="1" id="KW-1133">Transmembrane helix</keyword>
<sequence length="133" mass="15543">MIILIITCNIVVYIAVMINLWKSDVHQSHKKYRIRATVALPFMVGLVWIVMASIMAPVPIISLVGWYLFYIIIPSQGFILFIFLILLDKDTRFKWLELLGIKQGFILFIFLILLDKDTRFKWLELLGIKKKTA</sequence>
<feature type="transmembrane region" description="Helical" evidence="1">
    <location>
        <begin position="67"/>
        <end position="88"/>
    </location>
</feature>
<dbReference type="AlphaFoldDB" id="A0AAW1JC98"/>
<organism evidence="2 3">
    <name type="scientific">Popillia japonica</name>
    <name type="common">Japanese beetle</name>
    <dbReference type="NCBI Taxonomy" id="7064"/>
    <lineage>
        <taxon>Eukaryota</taxon>
        <taxon>Metazoa</taxon>
        <taxon>Ecdysozoa</taxon>
        <taxon>Arthropoda</taxon>
        <taxon>Hexapoda</taxon>
        <taxon>Insecta</taxon>
        <taxon>Pterygota</taxon>
        <taxon>Neoptera</taxon>
        <taxon>Endopterygota</taxon>
        <taxon>Coleoptera</taxon>
        <taxon>Polyphaga</taxon>
        <taxon>Scarabaeiformia</taxon>
        <taxon>Scarabaeidae</taxon>
        <taxon>Rutelinae</taxon>
        <taxon>Popillia</taxon>
    </lineage>
</organism>
<dbReference type="Proteomes" id="UP001458880">
    <property type="component" value="Unassembled WGS sequence"/>
</dbReference>
<accession>A0AAW1JC98</accession>
<evidence type="ECO:0000313" key="3">
    <source>
        <dbReference type="Proteomes" id="UP001458880"/>
    </source>
</evidence>
<keyword evidence="1" id="KW-0812">Transmembrane</keyword>
<keyword evidence="3" id="KW-1185">Reference proteome</keyword>
<comment type="caution">
    <text evidence="2">The sequence shown here is derived from an EMBL/GenBank/DDBJ whole genome shotgun (WGS) entry which is preliminary data.</text>
</comment>
<name>A0AAW1JC98_POPJA</name>
<evidence type="ECO:0008006" key="4">
    <source>
        <dbReference type="Google" id="ProtNLM"/>
    </source>
</evidence>
<feature type="transmembrane region" description="Helical" evidence="1">
    <location>
        <begin position="95"/>
        <end position="114"/>
    </location>
</feature>